<accession>A0AAW2CW29</accession>
<feature type="chain" id="PRO_5043822606" evidence="1">
    <location>
        <begin position="31"/>
        <end position="314"/>
    </location>
</feature>
<organism evidence="2 3">
    <name type="scientific">Lithocarpus litseifolius</name>
    <dbReference type="NCBI Taxonomy" id="425828"/>
    <lineage>
        <taxon>Eukaryota</taxon>
        <taxon>Viridiplantae</taxon>
        <taxon>Streptophyta</taxon>
        <taxon>Embryophyta</taxon>
        <taxon>Tracheophyta</taxon>
        <taxon>Spermatophyta</taxon>
        <taxon>Magnoliopsida</taxon>
        <taxon>eudicotyledons</taxon>
        <taxon>Gunneridae</taxon>
        <taxon>Pentapetalae</taxon>
        <taxon>rosids</taxon>
        <taxon>fabids</taxon>
        <taxon>Fagales</taxon>
        <taxon>Fagaceae</taxon>
        <taxon>Lithocarpus</taxon>
    </lineage>
</organism>
<dbReference type="EMBL" id="JAZDWU010000005">
    <property type="protein sequence ID" value="KAL0002261.1"/>
    <property type="molecule type" value="Genomic_DNA"/>
</dbReference>
<evidence type="ECO:0000313" key="2">
    <source>
        <dbReference type="EMBL" id="KAL0002261.1"/>
    </source>
</evidence>
<name>A0AAW2CW29_9ROSI</name>
<feature type="signal peptide" evidence="1">
    <location>
        <begin position="1"/>
        <end position="30"/>
    </location>
</feature>
<sequence length="314" mass="35160">MVGYSSVRVDCPSKAFLFACLGCLLEVVEGECLKWVSFFVGEDYLYRFVLSSLFPLVSRSARVARSLKIFGEVRSSELEMGLSSSDDRVIPEVTSPSTSYKTWNILCAFSEKDEKLIRDRKRLKVGDVSKDDLVVTPPSARSPAKHLTSPTLSLEVIASAGEETKKKKKALGESLFVFGKLLDFEKKVSTTEPMIKSFFAENETLKNKVVILAIEAENDKERVAALEKSLQVEKDFYELCESYVEGFKLFRKWMAKHHPDLDLSGLVMGDVEKELLSDRPFEVIVENVMEEATTIAEVTEEAATITPADPTLNE</sequence>
<evidence type="ECO:0000313" key="3">
    <source>
        <dbReference type="Proteomes" id="UP001459277"/>
    </source>
</evidence>
<proteinExistence type="predicted"/>
<comment type="caution">
    <text evidence="2">The sequence shown here is derived from an EMBL/GenBank/DDBJ whole genome shotgun (WGS) entry which is preliminary data.</text>
</comment>
<dbReference type="AlphaFoldDB" id="A0AAW2CW29"/>
<protein>
    <submittedName>
        <fullName evidence="2">Uncharacterized protein</fullName>
    </submittedName>
</protein>
<dbReference type="Proteomes" id="UP001459277">
    <property type="component" value="Unassembled WGS sequence"/>
</dbReference>
<reference evidence="2 3" key="1">
    <citation type="submission" date="2024-01" db="EMBL/GenBank/DDBJ databases">
        <title>A telomere-to-telomere, gap-free genome of sweet tea (Lithocarpus litseifolius).</title>
        <authorList>
            <person name="Zhou J."/>
        </authorList>
    </citation>
    <scope>NUCLEOTIDE SEQUENCE [LARGE SCALE GENOMIC DNA]</scope>
    <source>
        <strain evidence="2">Zhou-2022a</strain>
        <tissue evidence="2">Leaf</tissue>
    </source>
</reference>
<gene>
    <name evidence="2" type="ORF">SO802_016042</name>
</gene>
<evidence type="ECO:0000256" key="1">
    <source>
        <dbReference type="SAM" id="SignalP"/>
    </source>
</evidence>
<keyword evidence="3" id="KW-1185">Reference proteome</keyword>
<keyword evidence="1" id="KW-0732">Signal</keyword>